<reference evidence="3" key="2">
    <citation type="journal article" date="2023" name="Science">
        <title>Genomic signatures of disease resistance in endangered staghorn corals.</title>
        <authorList>
            <person name="Vollmer S.V."/>
            <person name="Selwyn J.D."/>
            <person name="Despard B.A."/>
            <person name="Roesel C.L."/>
        </authorList>
    </citation>
    <scope>NUCLEOTIDE SEQUENCE</scope>
    <source>
        <strain evidence="3">K2</strain>
    </source>
</reference>
<dbReference type="PANTHER" id="PTHR10996">
    <property type="entry name" value="2-HYDROXYACID DEHYDROGENASE-RELATED"/>
    <property type="match status" value="1"/>
</dbReference>
<dbReference type="Gene3D" id="3.40.50.720">
    <property type="entry name" value="NAD(P)-binding Rossmann-like Domain"/>
    <property type="match status" value="3"/>
</dbReference>
<evidence type="ECO:0000313" key="3">
    <source>
        <dbReference type="EMBL" id="KAK2566154.1"/>
    </source>
</evidence>
<evidence type="ECO:0000259" key="2">
    <source>
        <dbReference type="Pfam" id="PF02826"/>
    </source>
</evidence>
<proteinExistence type="predicted"/>
<evidence type="ECO:0000256" key="1">
    <source>
        <dbReference type="ARBA" id="ARBA00023002"/>
    </source>
</evidence>
<reference evidence="3" key="1">
    <citation type="journal article" date="2023" name="G3 (Bethesda)">
        <title>Whole genome assembly and annotation of the endangered Caribbean coral Acropora cervicornis.</title>
        <authorList>
            <person name="Selwyn J.D."/>
            <person name="Vollmer S.V."/>
        </authorList>
    </citation>
    <scope>NUCLEOTIDE SEQUENCE</scope>
    <source>
        <strain evidence="3">K2</strain>
    </source>
</reference>
<dbReference type="GO" id="GO:0005829">
    <property type="term" value="C:cytosol"/>
    <property type="evidence" value="ECO:0007669"/>
    <property type="project" value="TreeGrafter"/>
</dbReference>
<dbReference type="GO" id="GO:0008465">
    <property type="term" value="F:hydroxypyruvate reductase (NADH) activity"/>
    <property type="evidence" value="ECO:0007669"/>
    <property type="project" value="TreeGrafter"/>
</dbReference>
<organism evidence="3 4">
    <name type="scientific">Acropora cervicornis</name>
    <name type="common">Staghorn coral</name>
    <dbReference type="NCBI Taxonomy" id="6130"/>
    <lineage>
        <taxon>Eukaryota</taxon>
        <taxon>Metazoa</taxon>
        <taxon>Cnidaria</taxon>
        <taxon>Anthozoa</taxon>
        <taxon>Hexacorallia</taxon>
        <taxon>Scleractinia</taxon>
        <taxon>Astrocoeniina</taxon>
        <taxon>Acroporidae</taxon>
        <taxon>Acropora</taxon>
    </lineage>
</organism>
<dbReference type="EMBL" id="JARQWQ010000017">
    <property type="protein sequence ID" value="KAK2566154.1"/>
    <property type="molecule type" value="Genomic_DNA"/>
</dbReference>
<dbReference type="SUPFAM" id="SSF52283">
    <property type="entry name" value="Formate/glycerate dehydrogenase catalytic domain-like"/>
    <property type="match status" value="1"/>
</dbReference>
<dbReference type="InterPro" id="IPR050223">
    <property type="entry name" value="D-isomer_2-hydroxyacid_DH"/>
</dbReference>
<dbReference type="GO" id="GO:0051287">
    <property type="term" value="F:NAD binding"/>
    <property type="evidence" value="ECO:0007669"/>
    <property type="project" value="InterPro"/>
</dbReference>
<dbReference type="SUPFAM" id="SSF51735">
    <property type="entry name" value="NAD(P)-binding Rossmann-fold domains"/>
    <property type="match status" value="1"/>
</dbReference>
<comment type="caution">
    <text evidence="3">The sequence shown here is derived from an EMBL/GenBank/DDBJ whole genome shotgun (WGS) entry which is preliminary data.</text>
</comment>
<dbReference type="InterPro" id="IPR006140">
    <property type="entry name" value="D-isomer_DH_NAD-bd"/>
</dbReference>
<dbReference type="Pfam" id="PF02826">
    <property type="entry name" value="2-Hacid_dh_C"/>
    <property type="match status" value="2"/>
</dbReference>
<dbReference type="PANTHER" id="PTHR10996:SF277">
    <property type="entry name" value="GLYOXYLATE REDUCTASE_HYDROXYPYRUVATE REDUCTASE"/>
    <property type="match status" value="1"/>
</dbReference>
<keyword evidence="1" id="KW-0560">Oxidoreductase</keyword>
<dbReference type="Proteomes" id="UP001249851">
    <property type="component" value="Unassembled WGS sequence"/>
</dbReference>
<feature type="domain" description="D-isomer specific 2-hydroxyacid dehydrogenase NAD-binding" evidence="2">
    <location>
        <begin position="121"/>
        <end position="231"/>
    </location>
</feature>
<keyword evidence="4" id="KW-1185">Reference proteome</keyword>
<dbReference type="CDD" id="cd05301">
    <property type="entry name" value="GDH"/>
    <property type="match status" value="1"/>
</dbReference>
<name>A0AAD9QRR3_ACRCE</name>
<accession>A0AAD9QRR3</accession>
<sequence length="303" mass="33106">MSYLPFVRLCRGFVTKGVVNTIIVRNMSMEQERKHRVLVTRRVPKAGIEILKASQRCDIDLWDSDDPISREELLRRVCGLDGLYCLLTEKVDAELLEAAGEGIVVGHTPGVLTDATRDCGGWGTWKPLWMCGPTLMGSTVGIVGFGRIGIAVAQRLAPFGVARFLYSDVNKKSENEERIVTPKAEHVDMDTLFKEADFVTAHTALTPQTAGMFNKDAFHKMKRSAVFVNTSSFDANYKSGAGLDVTVPEPLPLDHPLLTLKNCVVLPHIGSAEESTRELMSILAAKNLLAGLAGESLPAQAKL</sequence>
<dbReference type="AlphaFoldDB" id="A0AAD9QRR3"/>
<feature type="domain" description="D-isomer specific 2-hydroxyacid dehydrogenase NAD-binding" evidence="2">
    <location>
        <begin position="239"/>
        <end position="270"/>
    </location>
</feature>
<dbReference type="GO" id="GO:0030267">
    <property type="term" value="F:glyoxylate reductase (NADPH) activity"/>
    <property type="evidence" value="ECO:0007669"/>
    <property type="project" value="TreeGrafter"/>
</dbReference>
<dbReference type="InterPro" id="IPR036291">
    <property type="entry name" value="NAD(P)-bd_dom_sf"/>
</dbReference>
<evidence type="ECO:0000313" key="4">
    <source>
        <dbReference type="Proteomes" id="UP001249851"/>
    </source>
</evidence>
<gene>
    <name evidence="3" type="ORF">P5673_009601</name>
</gene>
<protein>
    <submittedName>
        <fullName evidence="3">Glyoxylate reductase/hydroxypyruvate reductase</fullName>
    </submittedName>
</protein>